<dbReference type="AlphaFoldDB" id="A0AAD4D3L5"/>
<feature type="compositionally biased region" description="Low complexity" evidence="1">
    <location>
        <begin position="98"/>
        <end position="114"/>
    </location>
</feature>
<evidence type="ECO:0000256" key="1">
    <source>
        <dbReference type="SAM" id="MobiDB-lite"/>
    </source>
</evidence>
<keyword evidence="3" id="KW-1185">Reference proteome</keyword>
<comment type="caution">
    <text evidence="2">The sequence shown here is derived from an EMBL/GenBank/DDBJ whole genome shotgun (WGS) entry which is preliminary data.</text>
</comment>
<evidence type="ECO:0000313" key="2">
    <source>
        <dbReference type="EMBL" id="KAG0262850.1"/>
    </source>
</evidence>
<dbReference type="EMBL" id="JAAAIL010001936">
    <property type="protein sequence ID" value="KAG0262850.1"/>
    <property type="molecule type" value="Genomic_DNA"/>
</dbReference>
<reference evidence="2" key="1">
    <citation type="journal article" date="2020" name="Fungal Divers.">
        <title>Resolving the Mortierellaceae phylogeny through synthesis of multi-gene phylogenetics and phylogenomics.</title>
        <authorList>
            <person name="Vandepol N."/>
            <person name="Liber J."/>
            <person name="Desiro A."/>
            <person name="Na H."/>
            <person name="Kennedy M."/>
            <person name="Barry K."/>
            <person name="Grigoriev I.V."/>
            <person name="Miller A.N."/>
            <person name="O'Donnell K."/>
            <person name="Stajich J.E."/>
            <person name="Bonito G."/>
        </authorList>
    </citation>
    <scope>NUCLEOTIDE SEQUENCE</scope>
    <source>
        <strain evidence="2">NRRL 28262</strain>
    </source>
</reference>
<feature type="region of interest" description="Disordered" evidence="1">
    <location>
        <begin position="1"/>
        <end position="146"/>
    </location>
</feature>
<evidence type="ECO:0000313" key="3">
    <source>
        <dbReference type="Proteomes" id="UP001194580"/>
    </source>
</evidence>
<accession>A0AAD4D3L5</accession>
<gene>
    <name evidence="2" type="ORF">BGZ95_003948</name>
</gene>
<feature type="compositionally biased region" description="Low complexity" evidence="1">
    <location>
        <begin position="70"/>
        <end position="88"/>
    </location>
</feature>
<protein>
    <submittedName>
        <fullName evidence="2">Uncharacterized protein</fullName>
    </submittedName>
</protein>
<name>A0AAD4D3L5_9FUNG</name>
<dbReference type="Proteomes" id="UP001194580">
    <property type="component" value="Unassembled WGS sequence"/>
</dbReference>
<sequence>MSASYASPPPPPNTSTVSWIPPPPPSQPSATYSPAKTPSPYQAPPELRPRPNQQQYTPPAPPQQRLNTPSSASLGSVSSMSLQSNPSSPVGPFPGPRPTSSSSNLTPSPLGLTSQRTTPRKMTAGSSPLAAGHSRPSRIKPKADMPTTLPPESVCECFICHSVSPYSQQPPPEIPMNQRAELSRLGSTCPSIHLFCLASRLPMSLPLDPAQKSPLTRSILDYFYSTWIPDDNETRGPRVQCLNFIPIHPITASCFDRYLEGQSWNKRVCRPLWHAADLRCKLGYEGMYRNCMQDKCASCFIFNDGYEDAIAKNKYVYLSPNSSQAHNHLASTRVAPSGSNGDMYANPSNKVQCMILTFAALGRSYDVPPSTLKMKKPPKGSDVVHRQVEVCRGGSDGEAGSTTLSEEYGVFAADAMVPLAMILYKVV</sequence>
<proteinExistence type="predicted"/>
<organism evidence="2 3">
    <name type="scientific">Linnemannia exigua</name>
    <dbReference type="NCBI Taxonomy" id="604196"/>
    <lineage>
        <taxon>Eukaryota</taxon>
        <taxon>Fungi</taxon>
        <taxon>Fungi incertae sedis</taxon>
        <taxon>Mucoromycota</taxon>
        <taxon>Mortierellomycotina</taxon>
        <taxon>Mortierellomycetes</taxon>
        <taxon>Mortierellales</taxon>
        <taxon>Mortierellaceae</taxon>
        <taxon>Linnemannia</taxon>
    </lineage>
</organism>
<dbReference type="Gene3D" id="3.90.228.10">
    <property type="match status" value="1"/>
</dbReference>